<evidence type="ECO:0000256" key="2">
    <source>
        <dbReference type="ARBA" id="ARBA00022598"/>
    </source>
</evidence>
<name>A0ABR7LUF8_9ACTN</name>
<dbReference type="GO" id="GO:0016874">
    <property type="term" value="F:ligase activity"/>
    <property type="evidence" value="ECO:0007669"/>
    <property type="project" value="UniProtKB-KW"/>
</dbReference>
<evidence type="ECO:0000313" key="5">
    <source>
        <dbReference type="Proteomes" id="UP000805614"/>
    </source>
</evidence>
<gene>
    <name evidence="4" type="ORF">HKK74_23370</name>
</gene>
<keyword evidence="2 4" id="KW-0436">Ligase</keyword>
<feature type="domain" description="AMP-dependent synthetase/ligase" evidence="3">
    <location>
        <begin position="37"/>
        <end position="397"/>
    </location>
</feature>
<evidence type="ECO:0000313" key="4">
    <source>
        <dbReference type="EMBL" id="MBC6468414.1"/>
    </source>
</evidence>
<evidence type="ECO:0000259" key="3">
    <source>
        <dbReference type="Pfam" id="PF00501"/>
    </source>
</evidence>
<keyword evidence="5" id="KW-1185">Reference proteome</keyword>
<organism evidence="4 5">
    <name type="scientific">Actinomadura alba</name>
    <dbReference type="NCBI Taxonomy" id="406431"/>
    <lineage>
        <taxon>Bacteria</taxon>
        <taxon>Bacillati</taxon>
        <taxon>Actinomycetota</taxon>
        <taxon>Actinomycetes</taxon>
        <taxon>Streptosporangiales</taxon>
        <taxon>Thermomonosporaceae</taxon>
        <taxon>Actinomadura</taxon>
    </lineage>
</organism>
<dbReference type="Gene3D" id="3.40.50.12780">
    <property type="entry name" value="N-terminal domain of ligase-like"/>
    <property type="match status" value="1"/>
</dbReference>
<proteinExistence type="inferred from homology"/>
<dbReference type="PANTHER" id="PTHR43201:SF5">
    <property type="entry name" value="MEDIUM-CHAIN ACYL-COA LIGASE ACSF2, MITOCHONDRIAL"/>
    <property type="match status" value="1"/>
</dbReference>
<dbReference type="EMBL" id="JABVEC010000018">
    <property type="protein sequence ID" value="MBC6468414.1"/>
    <property type="molecule type" value="Genomic_DNA"/>
</dbReference>
<reference evidence="4 5" key="1">
    <citation type="submission" date="2020-06" db="EMBL/GenBank/DDBJ databases">
        <title>Actinomadura xiongansis sp. nov., isolated from soil of Baiyangdian.</title>
        <authorList>
            <person name="Zhang X."/>
        </authorList>
    </citation>
    <scope>NUCLEOTIDE SEQUENCE [LARGE SCALE GENOMIC DNA]</scope>
    <source>
        <strain evidence="4 5">HBUM206468</strain>
    </source>
</reference>
<comment type="similarity">
    <text evidence="1">Belongs to the ATP-dependent AMP-binding enzyme family.</text>
</comment>
<evidence type="ECO:0000256" key="1">
    <source>
        <dbReference type="ARBA" id="ARBA00006432"/>
    </source>
</evidence>
<dbReference type="Pfam" id="PF00501">
    <property type="entry name" value="AMP-binding"/>
    <property type="match status" value="1"/>
</dbReference>
<dbReference type="InterPro" id="IPR042099">
    <property type="entry name" value="ANL_N_sf"/>
</dbReference>
<dbReference type="SUPFAM" id="SSF56801">
    <property type="entry name" value="Acetyl-CoA synthetase-like"/>
    <property type="match status" value="1"/>
</dbReference>
<protein>
    <submittedName>
        <fullName evidence="4">Acyl--CoA ligase</fullName>
    </submittedName>
</protein>
<sequence length="541" mass="58919">MRSRTSKNWPKNIGMVFEHFAGAQRPVFHLDRPFDIAPEGGTRYTVADLADLIARTSGALSEAGLGPGDRMAVVKDNNLDVIVLAAAAARIGVLPALITPAVRTEHLPIMLERLDPKAVIASPGVLEAAEQSGSPLAGPQVTLIVAGRGRVPGGTVAFADLPAGEAPPATPRPDHEAMICTHTSGTTGAPKLVAHSANTMLGVIKRMEAMNRLPGLAFRPDDVMASCIAFVHGRAIAWIVQQLVQPPGEVVALSDSEPDNVAATLGARPPTIVESCPNIFQRWEGLTSSHPQVFRRVRAYLNTFDAIHPSTVRKFVTTSERRVVVWGQAWGQSETGPICMGVLTRRKVLRSEGASTPVTHYVGRSIPFVSRVRVVAPSDRRKLPRGEEGIVLVKTHGRCITYLGEDERYREKLWDGWWNTGDIGVKTRSGLIRLVDREVDTIPGASGIELESLLLERVRNATEIIVLGVPGRRPLPVVSTHDGDLDPAIWENATKGLPEMDPPVLIAWEEFPRTGTWKVRRHELREKVLDTTETHGTGRWT</sequence>
<dbReference type="RefSeq" id="WP_187245420.1">
    <property type="nucleotide sequence ID" value="NZ_BAAAOK010000015.1"/>
</dbReference>
<dbReference type="InterPro" id="IPR000873">
    <property type="entry name" value="AMP-dep_synth/lig_dom"/>
</dbReference>
<accession>A0ABR7LUF8</accession>
<dbReference type="Proteomes" id="UP000805614">
    <property type="component" value="Unassembled WGS sequence"/>
</dbReference>
<dbReference type="PANTHER" id="PTHR43201">
    <property type="entry name" value="ACYL-COA SYNTHETASE"/>
    <property type="match status" value="1"/>
</dbReference>
<comment type="caution">
    <text evidence="4">The sequence shown here is derived from an EMBL/GenBank/DDBJ whole genome shotgun (WGS) entry which is preliminary data.</text>
</comment>